<reference evidence="1" key="1">
    <citation type="submission" date="2020-04" db="EMBL/GenBank/DDBJ databases">
        <authorList>
            <person name="Alioto T."/>
            <person name="Alioto T."/>
            <person name="Gomez Garrido J."/>
        </authorList>
    </citation>
    <scope>NUCLEOTIDE SEQUENCE</scope>
    <source>
        <strain evidence="1">A484AB</strain>
    </source>
</reference>
<organism evidence="1 2">
    <name type="scientific">Paramuricea clavata</name>
    <name type="common">Red gorgonian</name>
    <name type="synonym">Violescent sea-whip</name>
    <dbReference type="NCBI Taxonomy" id="317549"/>
    <lineage>
        <taxon>Eukaryota</taxon>
        <taxon>Metazoa</taxon>
        <taxon>Cnidaria</taxon>
        <taxon>Anthozoa</taxon>
        <taxon>Octocorallia</taxon>
        <taxon>Malacalcyonacea</taxon>
        <taxon>Plexauridae</taxon>
        <taxon>Paramuricea</taxon>
    </lineage>
</organism>
<proteinExistence type="predicted"/>
<sequence>MEATQELLTPLHPVVSHSSRTRNHLTKRKKTKTMHRRFHAVTKLLLVTSPTLTKRSRFKFSQNTPNHSDAYTIVLGKNKEARSPAVVRHVATPPSDHASLIKHQTIQPVNFNGLS</sequence>
<dbReference type="AlphaFoldDB" id="A0A6S7G3X9"/>
<name>A0A6S7G3X9_PARCT</name>
<dbReference type="EMBL" id="CACRXK020001043">
    <property type="protein sequence ID" value="CAB3986618.1"/>
    <property type="molecule type" value="Genomic_DNA"/>
</dbReference>
<gene>
    <name evidence="1" type="ORF">PACLA_8A013785</name>
</gene>
<comment type="caution">
    <text evidence="1">The sequence shown here is derived from an EMBL/GenBank/DDBJ whole genome shotgun (WGS) entry which is preliminary data.</text>
</comment>
<accession>A0A6S7G3X9</accession>
<keyword evidence="2" id="KW-1185">Reference proteome</keyword>
<dbReference type="Proteomes" id="UP001152795">
    <property type="component" value="Unassembled WGS sequence"/>
</dbReference>
<evidence type="ECO:0000313" key="1">
    <source>
        <dbReference type="EMBL" id="CAB3986618.1"/>
    </source>
</evidence>
<protein>
    <submittedName>
        <fullName evidence="1">Uncharacterized protein</fullName>
    </submittedName>
</protein>
<evidence type="ECO:0000313" key="2">
    <source>
        <dbReference type="Proteomes" id="UP001152795"/>
    </source>
</evidence>